<feature type="region of interest" description="Disordered" evidence="10">
    <location>
        <begin position="1"/>
        <end position="182"/>
    </location>
</feature>
<comment type="subunit">
    <text evidence="9">Component of the nuclear pore complex (NPC).</text>
</comment>
<feature type="compositionally biased region" description="Acidic residues" evidence="10">
    <location>
        <begin position="121"/>
        <end position="167"/>
    </location>
</feature>
<organism evidence="11 12">
    <name type="scientific">Discina gigas</name>
    <dbReference type="NCBI Taxonomy" id="1032678"/>
    <lineage>
        <taxon>Eukaryota</taxon>
        <taxon>Fungi</taxon>
        <taxon>Dikarya</taxon>
        <taxon>Ascomycota</taxon>
        <taxon>Pezizomycotina</taxon>
        <taxon>Pezizomycetes</taxon>
        <taxon>Pezizales</taxon>
        <taxon>Discinaceae</taxon>
        <taxon>Discina</taxon>
    </lineage>
</organism>
<keyword evidence="6 9" id="KW-0811">Translocation</keyword>
<evidence type="ECO:0000256" key="4">
    <source>
        <dbReference type="ARBA" id="ARBA00022816"/>
    </source>
</evidence>
<gene>
    <name evidence="11" type="ORF">Q9L58_006195</name>
</gene>
<name>A0ABR3GGK6_9PEZI</name>
<evidence type="ECO:0000256" key="10">
    <source>
        <dbReference type="SAM" id="MobiDB-lite"/>
    </source>
</evidence>
<evidence type="ECO:0000256" key="9">
    <source>
        <dbReference type="RuleBase" id="RU365073"/>
    </source>
</evidence>
<evidence type="ECO:0000313" key="11">
    <source>
        <dbReference type="EMBL" id="KAL0634915.1"/>
    </source>
</evidence>
<sequence length="1016" mass="110824">MAPSNPPLFRLPTEPNHSALPFSPPSSNVPSNGLFSAASTPVAPQRSHVTPATLFAGATPGFKSTQNRKGSSIFDIDSPDPDPTPKFSLGARSFTRTAHSPLSGARRGAQSRRGKFASPTDGDDEQPQIYEDDTFEEDTTGQDETYNEDMEETMGYGDESDDADGSYDDLLQSRNSSGAHGASTLGVESVIKPGIVTEPGSLIISTEELMEELSQLMAPRAAAEYDSDSDDDLDMEIDRPVPPPPAKQEEHLTRYSKRFLETLAQHLPKSDPKSPLHKAYYIASLILPLHHSRANAPESLRKWLYVHKQNPTRAQLHTLKSFYPNCVFAQNYWDTLQALILRGELIEALDIIRQTDWDGLCVDAPAPKPPRLGDPPQKPGIEKRYSRAEIDAVKVAVATCTRLLDTCPGLARSSYAVGPSGFFPNAAVAHGTTASWRVWQGSVYAASDELRVPGADDSTIDDTDDSYYAEYRTRHTTGSFGLSGAGARTARPQGVQLPPDIARGLRVLYELMRGERDAIVAAAARWEDAVCALLFWNVVSDDDEEEEEEDEDEGPPVTVTSVDRAIRDRELLRLRRVAEIIAEGDMPLDPTSEMELTIGGVMGWDTSVIVEILPGHSLLVAAAIVEICGWARRIERFTMGEGEEGRKLKRGGVLVDFDDDEMAVLQMEAGGGEGGKLADGVLREYACGLFALEWVDEGAEFEGWEAGVGVLERVRSGRELAGKLLTQLELTSKARVEKLLTYCNENILAEEAAEIAASFASHLSSTTSHGDALHFYSLSPHHRTNIHTLTTHLITLSLLSSAASPSKPDPTLAALLISPTATSSPVLRFELSGYGALRNFYALRDSGDFPRAITALVATIKSAGECLDGGILDREWECAIEDWMLGALLGELLPFLSSTSPAHLGVRECCDVMKVLTDFELVAGECVRHADEFLNRVLAAKERRGSGDGTAAGVNKVGGKWENVRDAIDTGVLAPEDARRRWDWRDGFRGGVVEMVKVVRLRLSREVARAWLEGEE</sequence>
<keyword evidence="5 9" id="KW-0653">Protein transport</keyword>
<comment type="function">
    <text evidence="9">Functions as a component of the nuclear pore complex (NPC).</text>
</comment>
<dbReference type="PANTHER" id="PTHR13373:SF21">
    <property type="entry name" value="NUCLEAR PORE COMPLEX PROTEIN NUP85"/>
    <property type="match status" value="1"/>
</dbReference>
<comment type="subcellular location">
    <subcellularLocation>
        <location evidence="1 9">Nucleus</location>
        <location evidence="1 9">Nuclear pore complex</location>
    </subcellularLocation>
</comment>
<evidence type="ECO:0000256" key="1">
    <source>
        <dbReference type="ARBA" id="ARBA00004567"/>
    </source>
</evidence>
<dbReference type="Proteomes" id="UP001447188">
    <property type="component" value="Unassembled WGS sequence"/>
</dbReference>
<dbReference type="InterPro" id="IPR011502">
    <property type="entry name" value="Nucleoporin_Nup85"/>
</dbReference>
<keyword evidence="8 9" id="KW-0539">Nucleus</keyword>
<dbReference type="Pfam" id="PF07575">
    <property type="entry name" value="Nucleopor_Nup85"/>
    <property type="match status" value="1"/>
</dbReference>
<evidence type="ECO:0000313" key="12">
    <source>
        <dbReference type="Proteomes" id="UP001447188"/>
    </source>
</evidence>
<accession>A0ABR3GGK6</accession>
<evidence type="ECO:0000256" key="8">
    <source>
        <dbReference type="ARBA" id="ARBA00023242"/>
    </source>
</evidence>
<dbReference type="PANTHER" id="PTHR13373">
    <property type="entry name" value="FROUNT PROTEIN-RELATED"/>
    <property type="match status" value="1"/>
</dbReference>
<proteinExistence type="inferred from homology"/>
<evidence type="ECO:0000256" key="5">
    <source>
        <dbReference type="ARBA" id="ARBA00022927"/>
    </source>
</evidence>
<protein>
    <recommendedName>
        <fullName evidence="9">Nuclear pore complex protein Nup85</fullName>
    </recommendedName>
</protein>
<comment type="similarity">
    <text evidence="2 9">Belongs to the nucleoporin Nup85 family.</text>
</comment>
<keyword evidence="12" id="KW-1185">Reference proteome</keyword>
<comment type="caution">
    <text evidence="11">The sequence shown here is derived from an EMBL/GenBank/DDBJ whole genome shotgun (WGS) entry which is preliminary data.</text>
</comment>
<keyword evidence="4 9" id="KW-0509">mRNA transport</keyword>
<evidence type="ECO:0000256" key="7">
    <source>
        <dbReference type="ARBA" id="ARBA00023132"/>
    </source>
</evidence>
<evidence type="ECO:0000256" key="6">
    <source>
        <dbReference type="ARBA" id="ARBA00023010"/>
    </source>
</evidence>
<keyword evidence="7 9" id="KW-0906">Nuclear pore complex</keyword>
<evidence type="ECO:0000256" key="2">
    <source>
        <dbReference type="ARBA" id="ARBA00005573"/>
    </source>
</evidence>
<dbReference type="EMBL" id="JBBBZM010000082">
    <property type="protein sequence ID" value="KAL0634915.1"/>
    <property type="molecule type" value="Genomic_DNA"/>
</dbReference>
<keyword evidence="9" id="KW-0472">Membrane</keyword>
<evidence type="ECO:0000256" key="3">
    <source>
        <dbReference type="ARBA" id="ARBA00022448"/>
    </source>
</evidence>
<reference evidence="11 12" key="1">
    <citation type="submission" date="2024-02" db="EMBL/GenBank/DDBJ databases">
        <title>Discinaceae phylogenomics.</title>
        <authorList>
            <person name="Dirks A.C."/>
            <person name="James T.Y."/>
        </authorList>
    </citation>
    <scope>NUCLEOTIDE SEQUENCE [LARGE SCALE GENOMIC DNA]</scope>
    <source>
        <strain evidence="11 12">ACD0624</strain>
    </source>
</reference>
<keyword evidence="3 9" id="KW-0813">Transport</keyword>